<name>A0A804HM94_MUSAM</name>
<accession>A0A804HM94</accession>
<proteinExistence type="predicted"/>
<keyword evidence="2" id="KW-1185">Reference proteome</keyword>
<dbReference type="AlphaFoldDB" id="A0A804HM94"/>
<organism evidence="1 2">
    <name type="scientific">Musa acuminata subsp. malaccensis</name>
    <name type="common">Wild banana</name>
    <name type="synonym">Musa malaccensis</name>
    <dbReference type="NCBI Taxonomy" id="214687"/>
    <lineage>
        <taxon>Eukaryota</taxon>
        <taxon>Viridiplantae</taxon>
        <taxon>Streptophyta</taxon>
        <taxon>Embryophyta</taxon>
        <taxon>Tracheophyta</taxon>
        <taxon>Spermatophyta</taxon>
        <taxon>Magnoliopsida</taxon>
        <taxon>Liliopsida</taxon>
        <taxon>Zingiberales</taxon>
        <taxon>Musaceae</taxon>
        <taxon>Musa</taxon>
    </lineage>
</organism>
<protein>
    <submittedName>
        <fullName evidence="1">Uncharacterized protein</fullName>
    </submittedName>
</protein>
<sequence>MGYSPVAASISDFTQFSPYCTMYHLRTQEKLPTPA</sequence>
<dbReference type="EnsemblPlants" id="Ma00_t01350.1">
    <property type="protein sequence ID" value="Ma00_p01350.1"/>
    <property type="gene ID" value="Ma00_g01350"/>
</dbReference>
<evidence type="ECO:0000313" key="1">
    <source>
        <dbReference type="EnsemblPlants" id="Ma00_p01350.1"/>
    </source>
</evidence>
<dbReference type="Gramene" id="Ma00_t01350.1">
    <property type="protein sequence ID" value="Ma00_p01350.1"/>
    <property type="gene ID" value="Ma00_g01350"/>
</dbReference>
<evidence type="ECO:0000313" key="2">
    <source>
        <dbReference type="Proteomes" id="UP000012960"/>
    </source>
</evidence>
<reference evidence="1" key="1">
    <citation type="submission" date="2021-05" db="UniProtKB">
        <authorList>
            <consortium name="EnsemblPlants"/>
        </authorList>
    </citation>
    <scope>IDENTIFICATION</scope>
    <source>
        <strain evidence="1">subsp. malaccensis</strain>
    </source>
</reference>
<dbReference type="Proteomes" id="UP000012960">
    <property type="component" value="Unplaced"/>
</dbReference>
<dbReference type="InParanoid" id="A0A804HM94"/>